<dbReference type="Proteomes" id="UP000762676">
    <property type="component" value="Unassembled WGS sequence"/>
</dbReference>
<protein>
    <submittedName>
        <fullName evidence="2">Transmembrane protein 45B</fullName>
    </submittedName>
</protein>
<feature type="transmembrane region" description="Helical" evidence="1">
    <location>
        <begin position="12"/>
        <end position="30"/>
    </location>
</feature>
<keyword evidence="3" id="KW-1185">Reference proteome</keyword>
<dbReference type="InterPro" id="IPR042127">
    <property type="entry name" value="TMEM45"/>
</dbReference>
<accession>A0AAV4JBP5</accession>
<dbReference type="EMBL" id="BMAT01006773">
    <property type="protein sequence ID" value="GFS19705.1"/>
    <property type="molecule type" value="Genomic_DNA"/>
</dbReference>
<sequence length="114" mass="12846">MGTFEGHTIAGLPYLVIGSWYVVMSLRRLYQCRIRGVKFVSSMAFPADFLPGRFRNIPIDSILKTFLSAVYVMIELTYAYTAKDKTESHMNNWQHATVSLPLILAGVCEVSIPI</sequence>
<dbReference type="PANTHER" id="PTHR16007:SF15">
    <property type="entry name" value="TRANSMEMBRANE PROTEIN 45B"/>
    <property type="match status" value="1"/>
</dbReference>
<organism evidence="2 3">
    <name type="scientific">Elysia marginata</name>
    <dbReference type="NCBI Taxonomy" id="1093978"/>
    <lineage>
        <taxon>Eukaryota</taxon>
        <taxon>Metazoa</taxon>
        <taxon>Spiralia</taxon>
        <taxon>Lophotrochozoa</taxon>
        <taxon>Mollusca</taxon>
        <taxon>Gastropoda</taxon>
        <taxon>Heterobranchia</taxon>
        <taxon>Euthyneura</taxon>
        <taxon>Panpulmonata</taxon>
        <taxon>Sacoglossa</taxon>
        <taxon>Placobranchoidea</taxon>
        <taxon>Plakobranchidae</taxon>
        <taxon>Elysia</taxon>
    </lineage>
</organism>
<keyword evidence="1 2" id="KW-0812">Transmembrane</keyword>
<gene>
    <name evidence="2" type="ORF">ElyMa_003295900</name>
</gene>
<dbReference type="PANTHER" id="PTHR16007">
    <property type="entry name" value="EPIDIDYMAL MEMBRANE PROTEIN E9-RELATED"/>
    <property type="match status" value="1"/>
</dbReference>
<keyword evidence="1" id="KW-1133">Transmembrane helix</keyword>
<comment type="caution">
    <text evidence="2">The sequence shown here is derived from an EMBL/GenBank/DDBJ whole genome shotgun (WGS) entry which is preliminary data.</text>
</comment>
<reference evidence="2 3" key="1">
    <citation type="journal article" date="2021" name="Elife">
        <title>Chloroplast acquisition without the gene transfer in kleptoplastic sea slugs, Plakobranchus ocellatus.</title>
        <authorList>
            <person name="Maeda T."/>
            <person name="Takahashi S."/>
            <person name="Yoshida T."/>
            <person name="Shimamura S."/>
            <person name="Takaki Y."/>
            <person name="Nagai Y."/>
            <person name="Toyoda A."/>
            <person name="Suzuki Y."/>
            <person name="Arimoto A."/>
            <person name="Ishii H."/>
            <person name="Satoh N."/>
            <person name="Nishiyama T."/>
            <person name="Hasebe M."/>
            <person name="Maruyama T."/>
            <person name="Minagawa J."/>
            <person name="Obokata J."/>
            <person name="Shigenobu S."/>
        </authorList>
    </citation>
    <scope>NUCLEOTIDE SEQUENCE [LARGE SCALE GENOMIC DNA]</scope>
</reference>
<keyword evidence="1" id="KW-0472">Membrane</keyword>
<evidence type="ECO:0000313" key="2">
    <source>
        <dbReference type="EMBL" id="GFS19705.1"/>
    </source>
</evidence>
<evidence type="ECO:0000256" key="1">
    <source>
        <dbReference type="SAM" id="Phobius"/>
    </source>
</evidence>
<proteinExistence type="predicted"/>
<evidence type="ECO:0000313" key="3">
    <source>
        <dbReference type="Proteomes" id="UP000762676"/>
    </source>
</evidence>
<dbReference type="AlphaFoldDB" id="A0AAV4JBP5"/>
<name>A0AAV4JBP5_9GAST</name>